<name>A0A6G1PJJ2_CHAAH</name>
<dbReference type="EMBL" id="CM015716">
    <property type="protein sequence ID" value="KAF3690158.1"/>
    <property type="molecule type" value="Genomic_DNA"/>
</dbReference>
<proteinExistence type="predicted"/>
<reference evidence="2" key="2">
    <citation type="submission" date="2019-02" db="EMBL/GenBank/DDBJ databases">
        <title>Opniocepnalus argus Var Kimnra genome.</title>
        <authorList>
            <person name="Zhou C."/>
            <person name="Xiao S."/>
        </authorList>
    </citation>
    <scope>NUCLEOTIDE SEQUENCE [LARGE SCALE GENOMIC DNA]</scope>
</reference>
<dbReference type="Proteomes" id="UP000503349">
    <property type="component" value="Chromosome 5"/>
</dbReference>
<evidence type="ECO:0000313" key="2">
    <source>
        <dbReference type="Proteomes" id="UP000503349"/>
    </source>
</evidence>
<evidence type="ECO:0000313" key="1">
    <source>
        <dbReference type="EMBL" id="KAF3690158.1"/>
    </source>
</evidence>
<reference evidence="1 2" key="1">
    <citation type="submission" date="2019-02" db="EMBL/GenBank/DDBJ databases">
        <title>Opniocepnalus argus genome.</title>
        <authorList>
            <person name="Zhou C."/>
            <person name="Xiao S."/>
        </authorList>
    </citation>
    <scope>NUCLEOTIDE SEQUENCE [LARGE SCALE GENOMIC DNA]</scope>
    <source>
        <strain evidence="1">OARG1902GOOAL</strain>
        <tissue evidence="1">Muscle</tissue>
    </source>
</reference>
<keyword evidence="2" id="KW-1185">Reference proteome</keyword>
<organism evidence="1 2">
    <name type="scientific">Channa argus</name>
    <name type="common">Northern snakehead</name>
    <name type="synonym">Ophicephalus argus</name>
    <dbReference type="NCBI Taxonomy" id="215402"/>
    <lineage>
        <taxon>Eukaryota</taxon>
        <taxon>Metazoa</taxon>
        <taxon>Chordata</taxon>
        <taxon>Craniata</taxon>
        <taxon>Vertebrata</taxon>
        <taxon>Euteleostomi</taxon>
        <taxon>Actinopterygii</taxon>
        <taxon>Neopterygii</taxon>
        <taxon>Teleostei</taxon>
        <taxon>Neoteleostei</taxon>
        <taxon>Acanthomorphata</taxon>
        <taxon>Anabantaria</taxon>
        <taxon>Anabantiformes</taxon>
        <taxon>Channoidei</taxon>
        <taxon>Channidae</taxon>
        <taxon>Channa</taxon>
    </lineage>
</organism>
<dbReference type="AlphaFoldDB" id="A0A6G1PJJ2"/>
<accession>A0A6G1PJJ2</accession>
<protein>
    <submittedName>
        <fullName evidence="1">Uncharacterized protein</fullName>
    </submittedName>
</protein>
<gene>
    <name evidence="1" type="ORF">EXN66_Car005830</name>
</gene>
<sequence>MPAFKDRLPFWHQTLSQRIVIYILTNLMPVKAFWCENLPRDDAVLNPAFP</sequence>